<evidence type="ECO:0000256" key="1">
    <source>
        <dbReference type="SAM" id="Phobius"/>
    </source>
</evidence>
<proteinExistence type="predicted"/>
<keyword evidence="1" id="KW-0472">Membrane</keyword>
<dbReference type="KEGG" id="sgn:SGRA_0893"/>
<dbReference type="STRING" id="984262.SGRA_0893"/>
<gene>
    <name evidence="2" type="ordered locus">SGRA_0893</name>
</gene>
<dbReference type="HOGENOM" id="CLU_1843712_0_0_10"/>
<sequence length="139" mass="16312">MIFDIDFSKEEVARLYLTYKRRPENYDKIKKRLMGSKARKEYQKGQRGRYFFMGAVIAISMVGSAYAFFLGHWGSFGAIWLICAAFMIALGTFSFVAYRNFELVFKRNVAFFEEFEALAEKSNNVEDFQIDWNLKEKAN</sequence>
<name>H6L2H1_SAPGL</name>
<reference evidence="2 3" key="1">
    <citation type="journal article" date="2012" name="Stand. Genomic Sci.">
        <title>Complete genome sequencing and analysis of Saprospira grandis str. Lewin, a predatory marine bacterium.</title>
        <authorList>
            <person name="Saw J.H."/>
            <person name="Yuryev A."/>
            <person name="Kanbe M."/>
            <person name="Hou S."/>
            <person name="Young A.G."/>
            <person name="Aizawa S."/>
            <person name="Alam M."/>
        </authorList>
    </citation>
    <scope>NUCLEOTIDE SEQUENCE [LARGE SCALE GENOMIC DNA]</scope>
    <source>
        <strain evidence="2 3">Lewin</strain>
    </source>
</reference>
<dbReference type="RefSeq" id="WP_015691280.1">
    <property type="nucleotide sequence ID" value="NC_016940.1"/>
</dbReference>
<feature type="transmembrane region" description="Helical" evidence="1">
    <location>
        <begin position="50"/>
        <end position="71"/>
    </location>
</feature>
<protein>
    <recommendedName>
        <fullName evidence="4">Transmembrane protein</fullName>
    </recommendedName>
</protein>
<keyword evidence="1" id="KW-0812">Transmembrane</keyword>
<evidence type="ECO:0000313" key="3">
    <source>
        <dbReference type="Proteomes" id="UP000007519"/>
    </source>
</evidence>
<dbReference type="Proteomes" id="UP000007519">
    <property type="component" value="Chromosome"/>
</dbReference>
<dbReference type="EMBL" id="CP002831">
    <property type="protein sequence ID" value="AFC23629.1"/>
    <property type="molecule type" value="Genomic_DNA"/>
</dbReference>
<dbReference type="OrthoDB" id="9827655at2"/>
<feature type="transmembrane region" description="Helical" evidence="1">
    <location>
        <begin position="77"/>
        <end position="98"/>
    </location>
</feature>
<accession>H6L2H1</accession>
<organism evidence="2 3">
    <name type="scientific">Saprospira grandis (strain Lewin)</name>
    <dbReference type="NCBI Taxonomy" id="984262"/>
    <lineage>
        <taxon>Bacteria</taxon>
        <taxon>Pseudomonadati</taxon>
        <taxon>Bacteroidota</taxon>
        <taxon>Saprospiria</taxon>
        <taxon>Saprospirales</taxon>
        <taxon>Saprospiraceae</taxon>
        <taxon>Saprospira</taxon>
    </lineage>
</organism>
<dbReference type="AlphaFoldDB" id="H6L2H1"/>
<keyword evidence="3" id="KW-1185">Reference proteome</keyword>
<evidence type="ECO:0000313" key="2">
    <source>
        <dbReference type="EMBL" id="AFC23629.1"/>
    </source>
</evidence>
<keyword evidence="1" id="KW-1133">Transmembrane helix</keyword>
<evidence type="ECO:0008006" key="4">
    <source>
        <dbReference type="Google" id="ProtNLM"/>
    </source>
</evidence>